<evidence type="ECO:0000256" key="2">
    <source>
        <dbReference type="ARBA" id="ARBA00022448"/>
    </source>
</evidence>
<dbReference type="InterPro" id="IPR050095">
    <property type="entry name" value="ECF_ABC_transporter_ATP-bd"/>
</dbReference>
<evidence type="ECO:0000259" key="9">
    <source>
        <dbReference type="PROSITE" id="PS50893"/>
    </source>
</evidence>
<evidence type="ECO:0000313" key="10">
    <source>
        <dbReference type="EMBL" id="SDP94259.1"/>
    </source>
</evidence>
<keyword evidence="5 8" id="KW-0067">ATP-binding</keyword>
<dbReference type="PROSITE" id="PS00211">
    <property type="entry name" value="ABC_TRANSPORTER_1"/>
    <property type="match status" value="1"/>
</dbReference>
<dbReference type="PANTHER" id="PTHR43553">
    <property type="entry name" value="HEAVY METAL TRANSPORTER"/>
    <property type="match status" value="1"/>
</dbReference>
<dbReference type="PANTHER" id="PTHR43553:SF27">
    <property type="entry name" value="ENERGY-COUPLING FACTOR TRANSPORTER ATP-BINDING PROTEIN ECFA2"/>
    <property type="match status" value="1"/>
</dbReference>
<keyword evidence="7 8" id="KW-0472">Membrane</keyword>
<evidence type="ECO:0000256" key="5">
    <source>
        <dbReference type="ARBA" id="ARBA00022840"/>
    </source>
</evidence>
<evidence type="ECO:0000256" key="6">
    <source>
        <dbReference type="ARBA" id="ARBA00022967"/>
    </source>
</evidence>
<dbReference type="InterPro" id="IPR030946">
    <property type="entry name" value="EcfA2"/>
</dbReference>
<protein>
    <recommendedName>
        <fullName evidence="8">Energy-coupling factor transporter ATP-binding protein EcfA2</fullName>
        <ecNumber evidence="8">7.-.-.-</ecNumber>
    </recommendedName>
</protein>
<dbReference type="FunFam" id="3.40.50.300:FF:000224">
    <property type="entry name" value="Energy-coupling factor transporter ATP-binding protein EcfA"/>
    <property type="match status" value="1"/>
</dbReference>
<proteinExistence type="inferred from homology"/>
<dbReference type="AlphaFoldDB" id="A0A1H0WUI5"/>
<organism evidence="10 11">
    <name type="scientific">Litchfieldia salsa</name>
    <dbReference type="NCBI Taxonomy" id="930152"/>
    <lineage>
        <taxon>Bacteria</taxon>
        <taxon>Bacillati</taxon>
        <taxon>Bacillota</taxon>
        <taxon>Bacilli</taxon>
        <taxon>Bacillales</taxon>
        <taxon>Bacillaceae</taxon>
        <taxon>Litchfieldia</taxon>
    </lineage>
</organism>
<dbReference type="GO" id="GO:0016887">
    <property type="term" value="F:ATP hydrolysis activity"/>
    <property type="evidence" value="ECO:0007669"/>
    <property type="project" value="InterPro"/>
</dbReference>
<dbReference type="EC" id="7.-.-.-" evidence="8"/>
<dbReference type="STRING" id="930152.SAMN05216565_11617"/>
<dbReference type="InterPro" id="IPR003593">
    <property type="entry name" value="AAA+_ATPase"/>
</dbReference>
<dbReference type="Pfam" id="PF00005">
    <property type="entry name" value="ABC_tran"/>
    <property type="match status" value="1"/>
</dbReference>
<evidence type="ECO:0000313" key="11">
    <source>
        <dbReference type="Proteomes" id="UP000199159"/>
    </source>
</evidence>
<dbReference type="Proteomes" id="UP000199159">
    <property type="component" value="Unassembled WGS sequence"/>
</dbReference>
<reference evidence="11" key="1">
    <citation type="submission" date="2016-10" db="EMBL/GenBank/DDBJ databases">
        <authorList>
            <person name="Varghese N."/>
            <person name="Submissions S."/>
        </authorList>
    </citation>
    <scope>NUCLEOTIDE SEQUENCE [LARGE SCALE GENOMIC DNA]</scope>
    <source>
        <strain evidence="11">IBRC-M10078</strain>
    </source>
</reference>
<dbReference type="SMART" id="SM00382">
    <property type="entry name" value="AAA"/>
    <property type="match status" value="1"/>
</dbReference>
<feature type="domain" description="ABC transporter" evidence="9">
    <location>
        <begin position="3"/>
        <end position="246"/>
    </location>
</feature>
<evidence type="ECO:0000256" key="1">
    <source>
        <dbReference type="ARBA" id="ARBA00004202"/>
    </source>
</evidence>
<dbReference type="InterPro" id="IPR015856">
    <property type="entry name" value="ABC_transpr_CbiO/EcfA_su"/>
</dbReference>
<dbReference type="InterPro" id="IPR017871">
    <property type="entry name" value="ABC_transporter-like_CS"/>
</dbReference>
<gene>
    <name evidence="10" type="ORF">SAMN05216565_11617</name>
</gene>
<dbReference type="OrthoDB" id="9784332at2"/>
<keyword evidence="2 8" id="KW-0813">Transport</keyword>
<dbReference type="GO" id="GO:0043190">
    <property type="term" value="C:ATP-binding cassette (ABC) transporter complex"/>
    <property type="evidence" value="ECO:0007669"/>
    <property type="project" value="TreeGrafter"/>
</dbReference>
<dbReference type="RefSeq" id="WP_090858942.1">
    <property type="nucleotide sequence ID" value="NZ_FNJU01000016.1"/>
</dbReference>
<dbReference type="NCBIfam" id="NF010155">
    <property type="entry name" value="PRK13634.1"/>
    <property type="match status" value="1"/>
</dbReference>
<dbReference type="GO" id="GO:0005524">
    <property type="term" value="F:ATP binding"/>
    <property type="evidence" value="ECO:0007669"/>
    <property type="project" value="UniProtKB-UniRule"/>
</dbReference>
<dbReference type="GO" id="GO:0042626">
    <property type="term" value="F:ATPase-coupled transmembrane transporter activity"/>
    <property type="evidence" value="ECO:0007669"/>
    <property type="project" value="TreeGrafter"/>
</dbReference>
<evidence type="ECO:0000256" key="7">
    <source>
        <dbReference type="ARBA" id="ARBA00023136"/>
    </source>
</evidence>
<comment type="function">
    <text evidence="8">ATP-binding (A) component of a common energy-coupling factor (ECF) ABC-transporter complex.</text>
</comment>
<dbReference type="InterPro" id="IPR027417">
    <property type="entry name" value="P-loop_NTPase"/>
</dbReference>
<comment type="subunit">
    <text evidence="8">Forms a stable energy-coupling factor (ECF) transporter complex composed of 2 membrane-embedded substrate-binding proteins (S component), 2 ATP-binding proteins (A component) and 2 transmembrane proteins (T component).</text>
</comment>
<comment type="similarity">
    <text evidence="8">Belongs to the ABC transporter superfamily. Energy-coupling factor EcfA family.</text>
</comment>
<dbReference type="InterPro" id="IPR003439">
    <property type="entry name" value="ABC_transporter-like_ATP-bd"/>
</dbReference>
<evidence type="ECO:0000256" key="8">
    <source>
        <dbReference type="RuleBase" id="RU365104"/>
    </source>
</evidence>
<comment type="subcellular location">
    <subcellularLocation>
        <location evidence="1 8">Cell membrane</location>
        <topology evidence="1 8">Peripheral membrane protein</topology>
    </subcellularLocation>
</comment>
<keyword evidence="11" id="KW-1185">Reference proteome</keyword>
<dbReference type="PROSITE" id="PS50893">
    <property type="entry name" value="ABC_TRANSPORTER_2"/>
    <property type="match status" value="1"/>
</dbReference>
<keyword evidence="3 8" id="KW-1003">Cell membrane</keyword>
<accession>A0A1H0WUI5</accession>
<evidence type="ECO:0000256" key="3">
    <source>
        <dbReference type="ARBA" id="ARBA00022475"/>
    </source>
</evidence>
<sequence>MDIRFEELEYRYQVRTPFERRALYDINTSIKSGSFIAIIGHTGSGKSTIIQHLNGLLKPTSGKMEIGDRTITSHKKEKDLKSLRKKVGIVFQFPEHQLFEETIEKDICYGPLNFGVSLEQSKQRAREAIRLVGLSEDYLTRSPFDLSGGQMRRVAIAGILAMNPEIIVLDEPTAGLDPRGRKEIMDMFFNLHNEKNLTTILVTHSMEDAAKYADEIIVMDKGTIFKKGTVETIFSDPEALHRLGLDVPETVRFKHKLEKRFNMTIPATCLTMEELVKQVNERIRKSEKPLCKD</sequence>
<name>A0A1H0WUI5_9BACI</name>
<keyword evidence="6" id="KW-1278">Translocase</keyword>
<dbReference type="EMBL" id="FNJU01000016">
    <property type="protein sequence ID" value="SDP94259.1"/>
    <property type="molecule type" value="Genomic_DNA"/>
</dbReference>
<dbReference type="GO" id="GO:0015087">
    <property type="term" value="F:cobalt ion transmembrane transporter activity"/>
    <property type="evidence" value="ECO:0007669"/>
    <property type="project" value="UniProtKB-ARBA"/>
</dbReference>
<evidence type="ECO:0000256" key="4">
    <source>
        <dbReference type="ARBA" id="ARBA00022741"/>
    </source>
</evidence>
<dbReference type="SUPFAM" id="SSF52540">
    <property type="entry name" value="P-loop containing nucleoside triphosphate hydrolases"/>
    <property type="match status" value="1"/>
</dbReference>
<dbReference type="Gene3D" id="3.40.50.300">
    <property type="entry name" value="P-loop containing nucleotide triphosphate hydrolases"/>
    <property type="match status" value="1"/>
</dbReference>
<dbReference type="NCBIfam" id="TIGR04521">
    <property type="entry name" value="ECF_ATPase_2"/>
    <property type="match status" value="1"/>
</dbReference>
<keyword evidence="4 8" id="KW-0547">Nucleotide-binding</keyword>
<dbReference type="CDD" id="cd03225">
    <property type="entry name" value="ABC_cobalt_CbiO_domain1"/>
    <property type="match status" value="1"/>
</dbReference>